<dbReference type="InterPro" id="IPR002772">
    <property type="entry name" value="Glyco_hydro_3_C"/>
</dbReference>
<comment type="similarity">
    <text evidence="1">Belongs to the glycosyl hydrolase 3 family.</text>
</comment>
<evidence type="ECO:0000256" key="1">
    <source>
        <dbReference type="ARBA" id="ARBA00005336"/>
    </source>
</evidence>
<dbReference type="InterPro" id="IPR013783">
    <property type="entry name" value="Ig-like_fold"/>
</dbReference>
<dbReference type="RefSeq" id="WP_218618052.1">
    <property type="nucleotide sequence ID" value="NZ_FRCS01000023.1"/>
</dbReference>
<dbReference type="PRINTS" id="PR00133">
    <property type="entry name" value="GLHYDRLASE3"/>
</dbReference>
<dbReference type="SMART" id="SM01217">
    <property type="entry name" value="Fn3_like"/>
    <property type="match status" value="1"/>
</dbReference>
<feature type="domain" description="Fibronectin type III-like" evidence="3">
    <location>
        <begin position="636"/>
        <end position="701"/>
    </location>
</feature>
<dbReference type="GO" id="GO:0008422">
    <property type="term" value="F:beta-glucosidase activity"/>
    <property type="evidence" value="ECO:0007669"/>
    <property type="project" value="TreeGrafter"/>
</dbReference>
<dbReference type="PANTHER" id="PTHR42715">
    <property type="entry name" value="BETA-GLUCOSIDASE"/>
    <property type="match status" value="1"/>
</dbReference>
<dbReference type="STRING" id="134849.SAMN05443668_12318"/>
<dbReference type="SUPFAM" id="SSF51445">
    <property type="entry name" value="(Trans)glycosidases"/>
    <property type="match status" value="1"/>
</dbReference>
<dbReference type="InterPro" id="IPR036962">
    <property type="entry name" value="Glyco_hydro_3_N_sf"/>
</dbReference>
<dbReference type="Gene3D" id="3.20.20.300">
    <property type="entry name" value="Glycoside hydrolase, family 3, N-terminal domain"/>
    <property type="match status" value="1"/>
</dbReference>
<dbReference type="SUPFAM" id="SSF52279">
    <property type="entry name" value="Beta-D-glucan exohydrolase, C-terminal domain"/>
    <property type="match status" value="1"/>
</dbReference>
<reference evidence="4 5" key="1">
    <citation type="submission" date="2016-11" db="EMBL/GenBank/DDBJ databases">
        <authorList>
            <person name="Jaros S."/>
            <person name="Januszkiewicz K."/>
            <person name="Wedrychowicz H."/>
        </authorList>
    </citation>
    <scope>NUCLEOTIDE SEQUENCE [LARGE SCALE GENOMIC DNA]</scope>
    <source>
        <strain evidence="4 5">DSM 46144</strain>
    </source>
</reference>
<gene>
    <name evidence="4" type="ORF">SAMN05443668_12318</name>
</gene>
<dbReference type="Pfam" id="PF01915">
    <property type="entry name" value="Glyco_hydro_3_C"/>
    <property type="match status" value="1"/>
</dbReference>
<dbReference type="Gene3D" id="3.40.50.1700">
    <property type="entry name" value="Glycoside hydrolase family 3 C-terminal domain"/>
    <property type="match status" value="1"/>
</dbReference>
<evidence type="ECO:0000259" key="3">
    <source>
        <dbReference type="SMART" id="SM01217"/>
    </source>
</evidence>
<evidence type="ECO:0000256" key="2">
    <source>
        <dbReference type="ARBA" id="ARBA00022801"/>
    </source>
</evidence>
<dbReference type="EMBL" id="FRCS01000023">
    <property type="protein sequence ID" value="SHN47372.1"/>
    <property type="molecule type" value="Genomic_DNA"/>
</dbReference>
<sequence length="711" mass="75211">MTDAVCEPGTPFAAEVDAVRDGKPVEDAARSLTAQLTDAELLWLLDGDESLRRGGRAMARAYNTVPIEAGRVDRLGIPGIRFTDGPRGVVVGASTAFPAAIARAAAFDVEQERGIGAVIGREGRAQGANLFAGICVNVPPFPGWGRSQESYGEDPLLAGAMGAALTDGVRPWLLTCVKHYALNSMEEARFTVDVRVDEDVLHEVYLPHFRAVVEAGADAVMSAYNAVNGVWAGESHDLLTRVLRETWGFDGFVMTDFIFGLRDPVGSVAAGQDLEMPFRQQRATALPGALRDGRLARADVERAAARLLAAQLRLAVRARRTPSSTVVASAPHRTLARDAAVRGAVLLRNQVVGDAPVLPLALGDADRIVVFGRLADAPNLGDTGSSKVRPPATVSVLDGLRERLGDRVHHATDTTSAADAAAAIVVVGLTTQDEGEAMIGIDAEAARLLGGVARRRWVAAVIARLAGLAARRSGMSGGDRRELHLHSDDVALITAVSAANPRTVVVVIGGGTIMLDPWDEHVPGILLAWYPGMEGGHAVTDVLLGDAEPGGRLPVVIPRRRADLPTVDWKARTAHYPRWFGQRKLDRDGVVAAYPFGFGLGYTTFSIDDVVLGPISGELVRATATVRNTGDRAGRHVVQLYATRTDERTSRVLIGFAPVSIVAGGTEAVMIEATLRPLRTWTGNGFGPVPTELTVEAAAYAGDPHAATASA</sequence>
<accession>A0A1M7RMP2</accession>
<dbReference type="Proteomes" id="UP000184440">
    <property type="component" value="Unassembled WGS sequence"/>
</dbReference>
<dbReference type="InterPro" id="IPR001764">
    <property type="entry name" value="Glyco_hydro_3_N"/>
</dbReference>
<dbReference type="InterPro" id="IPR036881">
    <property type="entry name" value="Glyco_hydro_3_C_sf"/>
</dbReference>
<dbReference type="InterPro" id="IPR017853">
    <property type="entry name" value="GH"/>
</dbReference>
<dbReference type="InterPro" id="IPR026891">
    <property type="entry name" value="Fn3-like"/>
</dbReference>
<dbReference type="InterPro" id="IPR050288">
    <property type="entry name" value="Cellulose_deg_GH3"/>
</dbReference>
<dbReference type="GO" id="GO:0009251">
    <property type="term" value="P:glucan catabolic process"/>
    <property type="evidence" value="ECO:0007669"/>
    <property type="project" value="TreeGrafter"/>
</dbReference>
<protein>
    <submittedName>
        <fullName evidence="4">Beta-glucosidase</fullName>
    </submittedName>
</protein>
<dbReference type="PANTHER" id="PTHR42715:SF3">
    <property type="entry name" value="BETA-GLUCOSIDASE B-RELATED"/>
    <property type="match status" value="1"/>
</dbReference>
<dbReference type="Pfam" id="PF00933">
    <property type="entry name" value="Glyco_hydro_3"/>
    <property type="match status" value="1"/>
</dbReference>
<organism evidence="4 5">
    <name type="scientific">Cryptosporangium aurantiacum</name>
    <dbReference type="NCBI Taxonomy" id="134849"/>
    <lineage>
        <taxon>Bacteria</taxon>
        <taxon>Bacillati</taxon>
        <taxon>Actinomycetota</taxon>
        <taxon>Actinomycetes</taxon>
        <taxon>Cryptosporangiales</taxon>
        <taxon>Cryptosporangiaceae</taxon>
        <taxon>Cryptosporangium</taxon>
    </lineage>
</organism>
<dbReference type="Gene3D" id="2.60.40.10">
    <property type="entry name" value="Immunoglobulins"/>
    <property type="match status" value="1"/>
</dbReference>
<keyword evidence="5" id="KW-1185">Reference proteome</keyword>
<evidence type="ECO:0000313" key="5">
    <source>
        <dbReference type="Proteomes" id="UP000184440"/>
    </source>
</evidence>
<proteinExistence type="inferred from homology"/>
<evidence type="ECO:0000313" key="4">
    <source>
        <dbReference type="EMBL" id="SHN47372.1"/>
    </source>
</evidence>
<name>A0A1M7RMP2_9ACTN</name>
<keyword evidence="2" id="KW-0378">Hydrolase</keyword>
<dbReference type="AlphaFoldDB" id="A0A1M7RMP2"/>